<evidence type="ECO:0000313" key="3">
    <source>
        <dbReference type="EMBL" id="SHJ50963.1"/>
    </source>
</evidence>
<dbReference type="Pfam" id="PF03009">
    <property type="entry name" value="GDPD"/>
    <property type="match status" value="1"/>
</dbReference>
<reference evidence="3 4" key="1">
    <citation type="submission" date="2016-11" db="EMBL/GenBank/DDBJ databases">
        <authorList>
            <person name="Jaros S."/>
            <person name="Januszkiewicz K."/>
            <person name="Wedrychowicz H."/>
        </authorList>
    </citation>
    <scope>NUCLEOTIDE SEQUENCE [LARGE SCALE GENOMIC DNA]</scope>
    <source>
        <strain evidence="3 4">DSM 27063</strain>
    </source>
</reference>
<sequence length="258" mass="28888">MKYQITLLFAFFTFGVLAQPTIIAHRGASYLAPENTVAAANLAWELGTDAVEVDVYLTKDKKVMAIHDKDTKRTSPGENSYVIKDTPSEVLRELDAGAWKDEKYRGEKIPFLSEVIETIPAGKNLVVEIKSGSEIIPYLKSVVENSGKQDQIIFIAFGWETILETKNVFPGNKCYWLSSVKEGLEEKMEQAAGVGLEGINLNYKIVDKELVEKAGKYNLEVLVWTVDNPEIAMELKQAGVVAITTNRPKWLKEEMEKL</sequence>
<dbReference type="InterPro" id="IPR017946">
    <property type="entry name" value="PLC-like_Pdiesterase_TIM-brl"/>
</dbReference>
<proteinExistence type="predicted"/>
<dbReference type="PANTHER" id="PTHR46211:SF1">
    <property type="entry name" value="GLYCEROPHOSPHODIESTER PHOSPHODIESTERASE, CYTOPLASMIC"/>
    <property type="match status" value="1"/>
</dbReference>
<name>A0A1M6JWD1_9BACT</name>
<dbReference type="GO" id="GO:0008081">
    <property type="term" value="F:phosphoric diester hydrolase activity"/>
    <property type="evidence" value="ECO:0007669"/>
    <property type="project" value="InterPro"/>
</dbReference>
<accession>A0A1M6JWD1</accession>
<dbReference type="PROSITE" id="PS51704">
    <property type="entry name" value="GP_PDE"/>
    <property type="match status" value="1"/>
</dbReference>
<dbReference type="STRING" id="1168035.SAMN05444280_12155"/>
<dbReference type="OrthoDB" id="9776255at2"/>
<keyword evidence="1" id="KW-0732">Signal</keyword>
<dbReference type="PANTHER" id="PTHR46211">
    <property type="entry name" value="GLYCEROPHOSPHORYL DIESTER PHOSPHODIESTERASE"/>
    <property type="match status" value="1"/>
</dbReference>
<dbReference type="InterPro" id="IPR030395">
    <property type="entry name" value="GP_PDE_dom"/>
</dbReference>
<dbReference type="AlphaFoldDB" id="A0A1M6JWD1"/>
<dbReference type="SUPFAM" id="SSF51695">
    <property type="entry name" value="PLC-like phosphodiesterases"/>
    <property type="match status" value="1"/>
</dbReference>
<protein>
    <submittedName>
        <fullName evidence="3">Glycerophosphoryl diester phosphodiesterase</fullName>
    </submittedName>
</protein>
<dbReference type="GO" id="GO:0006629">
    <property type="term" value="P:lipid metabolic process"/>
    <property type="evidence" value="ECO:0007669"/>
    <property type="project" value="InterPro"/>
</dbReference>
<gene>
    <name evidence="3" type="ORF">SAMN05444280_12155</name>
</gene>
<organism evidence="3 4">
    <name type="scientific">Tangfeifania diversioriginum</name>
    <dbReference type="NCBI Taxonomy" id="1168035"/>
    <lineage>
        <taxon>Bacteria</taxon>
        <taxon>Pseudomonadati</taxon>
        <taxon>Bacteroidota</taxon>
        <taxon>Bacteroidia</taxon>
        <taxon>Marinilabiliales</taxon>
        <taxon>Prolixibacteraceae</taxon>
        <taxon>Tangfeifania</taxon>
    </lineage>
</organism>
<feature type="signal peptide" evidence="1">
    <location>
        <begin position="1"/>
        <end position="18"/>
    </location>
</feature>
<evidence type="ECO:0000256" key="1">
    <source>
        <dbReference type="SAM" id="SignalP"/>
    </source>
</evidence>
<keyword evidence="4" id="KW-1185">Reference proteome</keyword>
<dbReference type="Proteomes" id="UP000184050">
    <property type="component" value="Unassembled WGS sequence"/>
</dbReference>
<feature type="domain" description="GP-PDE" evidence="2">
    <location>
        <begin position="20"/>
        <end position="255"/>
    </location>
</feature>
<evidence type="ECO:0000313" key="4">
    <source>
        <dbReference type="Proteomes" id="UP000184050"/>
    </source>
</evidence>
<dbReference type="EMBL" id="FQZE01000021">
    <property type="protein sequence ID" value="SHJ50963.1"/>
    <property type="molecule type" value="Genomic_DNA"/>
</dbReference>
<feature type="chain" id="PRO_5012997282" evidence="1">
    <location>
        <begin position="19"/>
        <end position="258"/>
    </location>
</feature>
<dbReference type="Gene3D" id="3.20.20.190">
    <property type="entry name" value="Phosphatidylinositol (PI) phosphodiesterase"/>
    <property type="match status" value="1"/>
</dbReference>
<dbReference type="RefSeq" id="WP_083578258.1">
    <property type="nucleotide sequence ID" value="NZ_FQZE01000021.1"/>
</dbReference>
<evidence type="ECO:0000259" key="2">
    <source>
        <dbReference type="PROSITE" id="PS51704"/>
    </source>
</evidence>